<accession>A0A5B9VYM5</accession>
<dbReference type="EMBL" id="CP042997">
    <property type="protein sequence ID" value="QEH32720.1"/>
    <property type="molecule type" value="Genomic_DNA"/>
</dbReference>
<dbReference type="KEGG" id="agv:OJF2_11990"/>
<protein>
    <submittedName>
        <fullName evidence="3">Uncharacterized protein</fullName>
    </submittedName>
</protein>
<evidence type="ECO:0000313" key="3">
    <source>
        <dbReference type="EMBL" id="QEH32720.1"/>
    </source>
</evidence>
<evidence type="ECO:0000256" key="1">
    <source>
        <dbReference type="SAM" id="MobiDB-lite"/>
    </source>
</evidence>
<feature type="transmembrane region" description="Helical" evidence="2">
    <location>
        <begin position="34"/>
        <end position="58"/>
    </location>
</feature>
<keyword evidence="2" id="KW-1133">Transmembrane helix</keyword>
<feature type="region of interest" description="Disordered" evidence="1">
    <location>
        <begin position="1"/>
        <end position="27"/>
    </location>
</feature>
<sequence>MAVKNGISISSIPFEQRDLPPDPRKRKREPMTAVDRLVCLIIGGFLGFAIWTIAYVILISGAMKASARHHPTITTSPDQGILAQGAVEVPRDLDPFDRLPPFWWGSSVALAFGLFGAVVGGERMVDAFERIVRVEGEVARAVNRA</sequence>
<keyword evidence="2" id="KW-0472">Membrane</keyword>
<dbReference type="RefSeq" id="WP_148592100.1">
    <property type="nucleotide sequence ID" value="NZ_CP042997.1"/>
</dbReference>
<keyword evidence="2" id="KW-0812">Transmembrane</keyword>
<reference evidence="3 4" key="1">
    <citation type="submission" date="2019-08" db="EMBL/GenBank/DDBJ databases">
        <title>Deep-cultivation of Planctomycetes and their phenomic and genomic characterization uncovers novel biology.</title>
        <authorList>
            <person name="Wiegand S."/>
            <person name="Jogler M."/>
            <person name="Boedeker C."/>
            <person name="Pinto D."/>
            <person name="Vollmers J."/>
            <person name="Rivas-Marin E."/>
            <person name="Kohn T."/>
            <person name="Peeters S.H."/>
            <person name="Heuer A."/>
            <person name="Rast P."/>
            <person name="Oberbeckmann S."/>
            <person name="Bunk B."/>
            <person name="Jeske O."/>
            <person name="Meyerdierks A."/>
            <person name="Storesund J.E."/>
            <person name="Kallscheuer N."/>
            <person name="Luecker S."/>
            <person name="Lage O.M."/>
            <person name="Pohl T."/>
            <person name="Merkel B.J."/>
            <person name="Hornburger P."/>
            <person name="Mueller R.-W."/>
            <person name="Bruemmer F."/>
            <person name="Labrenz M."/>
            <person name="Spormann A.M."/>
            <person name="Op den Camp H."/>
            <person name="Overmann J."/>
            <person name="Amann R."/>
            <person name="Jetten M.S.M."/>
            <person name="Mascher T."/>
            <person name="Medema M.H."/>
            <person name="Devos D.P."/>
            <person name="Kaster A.-K."/>
            <person name="Ovreas L."/>
            <person name="Rohde M."/>
            <person name="Galperin M.Y."/>
            <person name="Jogler C."/>
        </authorList>
    </citation>
    <scope>NUCLEOTIDE SEQUENCE [LARGE SCALE GENOMIC DNA]</scope>
    <source>
        <strain evidence="3 4">OJF2</strain>
    </source>
</reference>
<gene>
    <name evidence="3" type="ORF">OJF2_11990</name>
</gene>
<feature type="transmembrane region" description="Helical" evidence="2">
    <location>
        <begin position="102"/>
        <end position="121"/>
    </location>
</feature>
<organism evidence="3 4">
    <name type="scientific">Aquisphaera giovannonii</name>
    <dbReference type="NCBI Taxonomy" id="406548"/>
    <lineage>
        <taxon>Bacteria</taxon>
        <taxon>Pseudomonadati</taxon>
        <taxon>Planctomycetota</taxon>
        <taxon>Planctomycetia</taxon>
        <taxon>Isosphaerales</taxon>
        <taxon>Isosphaeraceae</taxon>
        <taxon>Aquisphaera</taxon>
    </lineage>
</organism>
<proteinExistence type="predicted"/>
<name>A0A5B9VYM5_9BACT</name>
<evidence type="ECO:0000313" key="4">
    <source>
        <dbReference type="Proteomes" id="UP000324233"/>
    </source>
</evidence>
<dbReference type="Proteomes" id="UP000324233">
    <property type="component" value="Chromosome"/>
</dbReference>
<evidence type="ECO:0000256" key="2">
    <source>
        <dbReference type="SAM" id="Phobius"/>
    </source>
</evidence>
<keyword evidence="4" id="KW-1185">Reference proteome</keyword>
<dbReference type="AlphaFoldDB" id="A0A5B9VYM5"/>